<evidence type="ECO:0000256" key="4">
    <source>
        <dbReference type="ARBA" id="ARBA00022989"/>
    </source>
</evidence>
<comment type="caution">
    <text evidence="9">The sequence shown here is derived from an EMBL/GenBank/DDBJ whole genome shotgun (WGS) entry which is preliminary data.</text>
</comment>
<dbReference type="Proteomes" id="UP001154240">
    <property type="component" value="Unassembled WGS sequence"/>
</dbReference>
<protein>
    <submittedName>
        <fullName evidence="9">LTA synthase family protein</fullName>
    </submittedName>
</protein>
<comment type="subcellular location">
    <subcellularLocation>
        <location evidence="1">Cell membrane</location>
        <topology evidence="1">Multi-pass membrane protein</topology>
    </subcellularLocation>
</comment>
<dbReference type="PANTHER" id="PTHR47371">
    <property type="entry name" value="LIPOTEICHOIC ACID SYNTHASE"/>
    <property type="match status" value="1"/>
</dbReference>
<feature type="domain" description="Sulfatase N-terminal" evidence="8">
    <location>
        <begin position="298"/>
        <end position="565"/>
    </location>
</feature>
<feature type="transmembrane region" description="Helical" evidence="7">
    <location>
        <begin position="151"/>
        <end position="171"/>
    </location>
</feature>
<dbReference type="Gene3D" id="3.30.1120.80">
    <property type="match status" value="1"/>
</dbReference>
<keyword evidence="3 7" id="KW-0812">Transmembrane</keyword>
<organism evidence="9 10">
    <name type="scientific">Thiovibrio frasassiensis</name>
    <dbReference type="NCBI Taxonomy" id="2984131"/>
    <lineage>
        <taxon>Bacteria</taxon>
        <taxon>Pseudomonadati</taxon>
        <taxon>Thermodesulfobacteriota</taxon>
        <taxon>Desulfobulbia</taxon>
        <taxon>Desulfobulbales</taxon>
        <taxon>Thiovibrionaceae</taxon>
        <taxon>Thiovibrio</taxon>
    </lineage>
</organism>
<evidence type="ECO:0000256" key="5">
    <source>
        <dbReference type="ARBA" id="ARBA00023136"/>
    </source>
</evidence>
<proteinExistence type="predicted"/>
<dbReference type="PANTHER" id="PTHR47371:SF3">
    <property type="entry name" value="PHOSPHOGLYCEROL TRANSFERASE I"/>
    <property type="match status" value="1"/>
</dbReference>
<feature type="region of interest" description="Disordered" evidence="6">
    <location>
        <begin position="670"/>
        <end position="692"/>
    </location>
</feature>
<dbReference type="InterPro" id="IPR000917">
    <property type="entry name" value="Sulfatase_N"/>
</dbReference>
<feature type="transmembrane region" description="Helical" evidence="7">
    <location>
        <begin position="23"/>
        <end position="44"/>
    </location>
</feature>
<dbReference type="RefSeq" id="WP_307633041.1">
    <property type="nucleotide sequence ID" value="NZ_JAPHEH010000001.1"/>
</dbReference>
<evidence type="ECO:0000259" key="8">
    <source>
        <dbReference type="Pfam" id="PF00884"/>
    </source>
</evidence>
<dbReference type="EMBL" id="JAPHEH010000001">
    <property type="protein sequence ID" value="MDG4476072.1"/>
    <property type="molecule type" value="Genomic_DNA"/>
</dbReference>
<keyword evidence="10" id="KW-1185">Reference proteome</keyword>
<keyword evidence="2" id="KW-1003">Cell membrane</keyword>
<evidence type="ECO:0000256" key="1">
    <source>
        <dbReference type="ARBA" id="ARBA00004651"/>
    </source>
</evidence>
<reference evidence="9" key="1">
    <citation type="journal article" date="2022" name="bioRxiv">
        <title>Thiovibrio frasassiensisgen. nov., sp. nov., an autotrophic, elemental sulfur disproportionating bacterium isolated from sulfidic karst sediment, and proposal of Thiovibrionaceae fam. nov.</title>
        <authorList>
            <person name="Aronson H."/>
            <person name="Thomas C."/>
            <person name="Bhattacharyya M."/>
            <person name="Eckstein S."/>
            <person name="Jensen S."/>
            <person name="Barco R."/>
            <person name="Macalady J."/>
            <person name="Amend J."/>
        </authorList>
    </citation>
    <scope>NUCLEOTIDE SEQUENCE</scope>
    <source>
        <strain evidence="9">RS19-109</strain>
    </source>
</reference>
<sequence>MVKIIQPLLSGFSRLPSLGRFQLLRLFFLSYTLYAFGIRLVLLIRSWPEIGHSPLTVGTIFLVGLFYDLANAAYFAIPLVLYLLLIPQRFFVSRWHRLILYPLVFAICYGLLFSALAEWLFWDEFGVRFNFIAVDYLIYTNEVIGNIRESYPVPLLMSIVGIGAALIFLVLRPRLEVVMASVRQQDRSAAKLSVRLGTGATFLLLPVLVFLAVDGSFASKTFQNRYETELAENGIYQLFSAFRNNSLDYATFYKNMEEKEALGELRTLLKTKNSRYVDDNPTDIERVIGSASPEKRHNVVLIMVESLSAEYLGAFGNTAGLTPNLDALAKDGLLFNRLYATGTRTVRGMEAVTLSVPPTPGRSIVKRTNNDNLFSLGFVFREKGYDTRFFYGGFGYFDNMNAFFGGNGFDITDRSDLSAEEISFANIWGVCDEDILGRALREFDQSASRKKPFFGYVMTTSNHRPFTYPEGKIDIPVKTGRAGGVKYTDYAIGKFIEEARRHSWFDNTIFIVVADHCAGSAGRQELPVHSYHIPMIFYGPGIVPRGVNTTLASQIDLGPTLFGLLKWQYHSKFFGKDILASDFTPRAFIGNYQRLGYLEDGYLAILNERKGLAQYQVVRETMHDAVLVPVAENAELSRKAICSYQGASLLYQRGLGRWSGGEKLPVMSQAAGKPTRSGIGKNAITVDSRSSL</sequence>
<evidence type="ECO:0000256" key="3">
    <source>
        <dbReference type="ARBA" id="ARBA00022692"/>
    </source>
</evidence>
<accession>A0A9X4MNT5</accession>
<feature type="transmembrane region" description="Helical" evidence="7">
    <location>
        <begin position="98"/>
        <end position="122"/>
    </location>
</feature>
<reference evidence="9" key="2">
    <citation type="submission" date="2022-10" db="EMBL/GenBank/DDBJ databases">
        <authorList>
            <person name="Aronson H.S."/>
        </authorList>
    </citation>
    <scope>NUCLEOTIDE SEQUENCE</scope>
    <source>
        <strain evidence="9">RS19-109</strain>
    </source>
</reference>
<keyword evidence="4 7" id="KW-1133">Transmembrane helix</keyword>
<evidence type="ECO:0000313" key="9">
    <source>
        <dbReference type="EMBL" id="MDG4476072.1"/>
    </source>
</evidence>
<evidence type="ECO:0000256" key="2">
    <source>
        <dbReference type="ARBA" id="ARBA00022475"/>
    </source>
</evidence>
<dbReference type="AlphaFoldDB" id="A0A9X4MNT5"/>
<keyword evidence="5 7" id="KW-0472">Membrane</keyword>
<dbReference type="InterPro" id="IPR050448">
    <property type="entry name" value="OpgB/LTA_synthase_biosynth"/>
</dbReference>
<dbReference type="InterPro" id="IPR017850">
    <property type="entry name" value="Alkaline_phosphatase_core_sf"/>
</dbReference>
<evidence type="ECO:0000256" key="7">
    <source>
        <dbReference type="SAM" id="Phobius"/>
    </source>
</evidence>
<dbReference type="GO" id="GO:0005886">
    <property type="term" value="C:plasma membrane"/>
    <property type="evidence" value="ECO:0007669"/>
    <property type="project" value="UniProtKB-SubCell"/>
</dbReference>
<feature type="transmembrane region" description="Helical" evidence="7">
    <location>
        <begin position="64"/>
        <end position="86"/>
    </location>
</feature>
<gene>
    <name evidence="9" type="ORF">OLX77_07885</name>
</gene>
<name>A0A9X4MNT5_9BACT</name>
<evidence type="ECO:0000256" key="6">
    <source>
        <dbReference type="SAM" id="MobiDB-lite"/>
    </source>
</evidence>
<dbReference type="CDD" id="cd16015">
    <property type="entry name" value="LTA_synthase"/>
    <property type="match status" value="1"/>
</dbReference>
<dbReference type="SUPFAM" id="SSF53649">
    <property type="entry name" value="Alkaline phosphatase-like"/>
    <property type="match status" value="1"/>
</dbReference>
<dbReference type="Gene3D" id="3.40.720.10">
    <property type="entry name" value="Alkaline Phosphatase, subunit A"/>
    <property type="match status" value="1"/>
</dbReference>
<dbReference type="Pfam" id="PF00884">
    <property type="entry name" value="Sulfatase"/>
    <property type="match status" value="1"/>
</dbReference>
<feature type="transmembrane region" description="Helical" evidence="7">
    <location>
        <begin position="192"/>
        <end position="213"/>
    </location>
</feature>
<evidence type="ECO:0000313" key="10">
    <source>
        <dbReference type="Proteomes" id="UP001154240"/>
    </source>
</evidence>